<sequence length="240" mass="26999">MKSCRQITFIFFGGRCFDSCENVVSSSSKAFSSGLMPAGLRGGQFKQERGVFDERLIKEDWLVAQCVETDSLPPLLCMSESVRSVLLGLLILSLETLTDVLSSLLVDDLLPLLLSLWCPLQCFSSCSLSLQFLRLEMWRHVAHHVIFGSVRRDWWMLGRGKSRYYWMQGCELVRAKEIHKFFLLPGVMAASLLSACAIVSVLSGRTVFPCSDCCELEPELSLLAESSLRFLGHWMEDVTP</sequence>
<keyword evidence="1" id="KW-0472">Membrane</keyword>
<name>A0A5J5D6E0_9PERO</name>
<keyword evidence="3" id="KW-1185">Reference proteome</keyword>
<comment type="caution">
    <text evidence="2">The sequence shown here is derived from an EMBL/GenBank/DDBJ whole genome shotgun (WGS) entry which is preliminary data.</text>
</comment>
<protein>
    <submittedName>
        <fullName evidence="2">Uncharacterized protein</fullName>
    </submittedName>
</protein>
<accession>A0A5J5D6E0</accession>
<keyword evidence="1" id="KW-0812">Transmembrane</keyword>
<feature type="transmembrane region" description="Helical" evidence="1">
    <location>
        <begin position="181"/>
        <end position="202"/>
    </location>
</feature>
<dbReference type="EMBL" id="VOFY01000008">
    <property type="protein sequence ID" value="KAA8590272.1"/>
    <property type="molecule type" value="Genomic_DNA"/>
</dbReference>
<keyword evidence="1" id="KW-1133">Transmembrane helix</keyword>
<evidence type="ECO:0000256" key="1">
    <source>
        <dbReference type="SAM" id="Phobius"/>
    </source>
</evidence>
<organism evidence="2 3">
    <name type="scientific">Etheostoma spectabile</name>
    <name type="common">orangethroat darter</name>
    <dbReference type="NCBI Taxonomy" id="54343"/>
    <lineage>
        <taxon>Eukaryota</taxon>
        <taxon>Metazoa</taxon>
        <taxon>Chordata</taxon>
        <taxon>Craniata</taxon>
        <taxon>Vertebrata</taxon>
        <taxon>Euteleostomi</taxon>
        <taxon>Actinopterygii</taxon>
        <taxon>Neopterygii</taxon>
        <taxon>Teleostei</taxon>
        <taxon>Neoteleostei</taxon>
        <taxon>Acanthomorphata</taxon>
        <taxon>Eupercaria</taxon>
        <taxon>Perciformes</taxon>
        <taxon>Percoidei</taxon>
        <taxon>Percidae</taxon>
        <taxon>Etheostomatinae</taxon>
        <taxon>Etheostoma</taxon>
    </lineage>
</organism>
<dbReference type="Proteomes" id="UP000327493">
    <property type="component" value="Chromosome 8"/>
</dbReference>
<gene>
    <name evidence="2" type="ORF">FQN60_014206</name>
</gene>
<reference evidence="2 3" key="1">
    <citation type="submission" date="2019-08" db="EMBL/GenBank/DDBJ databases">
        <title>A chromosome-level genome assembly, high-density linkage maps, and genome scans reveal the genomic architecture of hybrid incompatibilities underlying speciation via character displacement in darters (Percidae: Etheostominae).</title>
        <authorList>
            <person name="Moran R.L."/>
            <person name="Catchen J.M."/>
            <person name="Fuller R.C."/>
        </authorList>
    </citation>
    <scope>NUCLEOTIDE SEQUENCE [LARGE SCALE GENOMIC DNA]</scope>
    <source>
        <strain evidence="2">EspeVRDwgs_2016</strain>
        <tissue evidence="2">Muscle</tissue>
    </source>
</reference>
<proteinExistence type="predicted"/>
<evidence type="ECO:0000313" key="2">
    <source>
        <dbReference type="EMBL" id="KAA8590272.1"/>
    </source>
</evidence>
<evidence type="ECO:0000313" key="3">
    <source>
        <dbReference type="Proteomes" id="UP000327493"/>
    </source>
</evidence>
<dbReference type="AlphaFoldDB" id="A0A5J5D6E0"/>